<dbReference type="PANTHER" id="PTHR30460:SF0">
    <property type="entry name" value="MODERATE CONDUCTANCE MECHANOSENSITIVE CHANNEL YBIO"/>
    <property type="match status" value="1"/>
</dbReference>
<dbReference type="InterPro" id="IPR011014">
    <property type="entry name" value="MscS_channel_TM-2"/>
</dbReference>
<feature type="transmembrane region" description="Helical" evidence="7">
    <location>
        <begin position="29"/>
        <end position="50"/>
    </location>
</feature>
<evidence type="ECO:0000313" key="11">
    <source>
        <dbReference type="Proteomes" id="UP000473648"/>
    </source>
</evidence>
<sequence length="300" mass="33095">MNEIDQTYFGRVWTHFVGSINTDVIVNKVISVALTILVMWIASKVLTAIIKRTLKLTRKSPLTNTREDEKRSTTIAKLTKSVVNTTIMIVGILVILSYFINISALITVAGVGTVAVGFGAKRIVEDVISGIFIIMQEQFFVGDYIELDGGHSGIIEDISTMMTSVRQDDGSLYIVRNGEINHLVNRSRGYYRKSVDIKVDGSTSVVDVTKIANKVCDIVYNDDKELFPVRPKVLGMTDMDGSYATLRLFVFSDALHSLSAEVTMRQAIYQAMEKAGVAIPKNTVWVVEEKEGGSDGKQAV</sequence>
<dbReference type="SUPFAM" id="SSF50182">
    <property type="entry name" value="Sm-like ribonucleoproteins"/>
    <property type="match status" value="1"/>
</dbReference>
<dbReference type="GO" id="GO:0005886">
    <property type="term" value="C:plasma membrane"/>
    <property type="evidence" value="ECO:0007669"/>
    <property type="project" value="UniProtKB-SubCell"/>
</dbReference>
<evidence type="ECO:0000259" key="9">
    <source>
        <dbReference type="Pfam" id="PF21088"/>
    </source>
</evidence>
<keyword evidence="11" id="KW-1185">Reference proteome</keyword>
<dbReference type="SUPFAM" id="SSF82861">
    <property type="entry name" value="Mechanosensitive channel protein MscS (YggB), transmembrane region"/>
    <property type="match status" value="1"/>
</dbReference>
<evidence type="ECO:0000313" key="10">
    <source>
        <dbReference type="EMBL" id="MQM71896.1"/>
    </source>
</evidence>
<evidence type="ECO:0000256" key="5">
    <source>
        <dbReference type="ARBA" id="ARBA00022989"/>
    </source>
</evidence>
<evidence type="ECO:0000256" key="7">
    <source>
        <dbReference type="SAM" id="Phobius"/>
    </source>
</evidence>
<accession>A0A6L5GPJ1</accession>
<dbReference type="Pfam" id="PF21088">
    <property type="entry name" value="MS_channel_1st"/>
    <property type="match status" value="1"/>
</dbReference>
<dbReference type="InterPro" id="IPR011066">
    <property type="entry name" value="MscS_channel_C_sf"/>
</dbReference>
<keyword evidence="3" id="KW-1003">Cell membrane</keyword>
<reference evidence="10" key="1">
    <citation type="journal article" date="2020" name="Appl. Environ. Microbiol.">
        <title>Medium-Chain Fatty Acid Synthesis by 'Candidatus Weimeria bifida' gen. nov., sp. nov., and 'Candidatus Pseudoramibacter fermentans' sp. nov.</title>
        <authorList>
            <person name="Scarborough M.J."/>
            <person name="Myers K.S."/>
            <person name="Donohue T.J."/>
            <person name="Noguera D.R."/>
        </authorList>
    </citation>
    <scope>NUCLEOTIDE SEQUENCE</scope>
    <source>
        <strain evidence="10">EUB1.1</strain>
    </source>
</reference>
<dbReference type="InterPro" id="IPR010920">
    <property type="entry name" value="LSM_dom_sf"/>
</dbReference>
<protein>
    <submittedName>
        <fullName evidence="10">Mechanosensitive ion channel family protein</fullName>
    </submittedName>
</protein>
<feature type="domain" description="Mechanosensitive ion channel transmembrane helices 2/3" evidence="9">
    <location>
        <begin position="85"/>
        <end position="121"/>
    </location>
</feature>
<comment type="subcellular location">
    <subcellularLocation>
        <location evidence="1">Cell membrane</location>
        <topology evidence="1">Multi-pass membrane protein</topology>
    </subcellularLocation>
</comment>
<dbReference type="SUPFAM" id="SSF82689">
    <property type="entry name" value="Mechanosensitive channel protein MscS (YggB), C-terminal domain"/>
    <property type="match status" value="1"/>
</dbReference>
<dbReference type="InterPro" id="IPR006685">
    <property type="entry name" value="MscS_channel_2nd"/>
</dbReference>
<dbReference type="GO" id="GO:0008381">
    <property type="term" value="F:mechanosensitive monoatomic ion channel activity"/>
    <property type="evidence" value="ECO:0007669"/>
    <property type="project" value="InterPro"/>
</dbReference>
<comment type="caution">
    <text evidence="10">The sequence shown here is derived from an EMBL/GenBank/DDBJ whole genome shotgun (WGS) entry which is preliminary data.</text>
</comment>
<evidence type="ECO:0000256" key="6">
    <source>
        <dbReference type="ARBA" id="ARBA00023136"/>
    </source>
</evidence>
<dbReference type="Gene3D" id="2.30.30.60">
    <property type="match status" value="1"/>
</dbReference>
<proteinExistence type="inferred from homology"/>
<evidence type="ECO:0000256" key="4">
    <source>
        <dbReference type="ARBA" id="ARBA00022692"/>
    </source>
</evidence>
<feature type="domain" description="Mechanosensitive ion channel MscS" evidence="8">
    <location>
        <begin position="123"/>
        <end position="187"/>
    </location>
</feature>
<evidence type="ECO:0000256" key="3">
    <source>
        <dbReference type="ARBA" id="ARBA00022475"/>
    </source>
</evidence>
<dbReference type="Gene3D" id="1.10.287.1260">
    <property type="match status" value="1"/>
</dbReference>
<feature type="transmembrane region" description="Helical" evidence="7">
    <location>
        <begin position="81"/>
        <end position="100"/>
    </location>
</feature>
<dbReference type="InterPro" id="IPR045276">
    <property type="entry name" value="YbiO_bact"/>
</dbReference>
<evidence type="ECO:0000256" key="2">
    <source>
        <dbReference type="ARBA" id="ARBA00008017"/>
    </source>
</evidence>
<keyword evidence="6 7" id="KW-0472">Membrane</keyword>
<dbReference type="Pfam" id="PF00924">
    <property type="entry name" value="MS_channel_2nd"/>
    <property type="match status" value="1"/>
</dbReference>
<keyword evidence="4 7" id="KW-0812">Transmembrane</keyword>
<dbReference type="InterPro" id="IPR023408">
    <property type="entry name" value="MscS_beta-dom_sf"/>
</dbReference>
<dbReference type="InterPro" id="IPR049142">
    <property type="entry name" value="MS_channel_1st"/>
</dbReference>
<keyword evidence="5 7" id="KW-1133">Transmembrane helix</keyword>
<dbReference type="PANTHER" id="PTHR30460">
    <property type="entry name" value="MODERATE CONDUCTANCE MECHANOSENSITIVE CHANNEL YBIO"/>
    <property type="match status" value="1"/>
</dbReference>
<gene>
    <name evidence="10" type="ORF">FRC53_00360</name>
</gene>
<comment type="similarity">
    <text evidence="2">Belongs to the MscS (TC 1.A.23) family.</text>
</comment>
<evidence type="ECO:0000256" key="1">
    <source>
        <dbReference type="ARBA" id="ARBA00004651"/>
    </source>
</evidence>
<evidence type="ECO:0000259" key="8">
    <source>
        <dbReference type="Pfam" id="PF00924"/>
    </source>
</evidence>
<dbReference type="AlphaFoldDB" id="A0A6L5GPJ1"/>
<dbReference type="Proteomes" id="UP000473648">
    <property type="component" value="Unassembled WGS sequence"/>
</dbReference>
<dbReference type="EMBL" id="VOGB01000003">
    <property type="protein sequence ID" value="MQM71896.1"/>
    <property type="molecule type" value="Genomic_DNA"/>
</dbReference>
<dbReference type="Gene3D" id="3.30.70.100">
    <property type="match status" value="1"/>
</dbReference>
<name>A0A6L5GPJ1_9FIRM</name>
<organism evidence="10 11">
    <name type="scientific">Candidatus Pseudoramibacter fermentans</name>
    <dbReference type="NCBI Taxonomy" id="2594427"/>
    <lineage>
        <taxon>Bacteria</taxon>
        <taxon>Bacillati</taxon>
        <taxon>Bacillota</taxon>
        <taxon>Clostridia</taxon>
        <taxon>Eubacteriales</taxon>
        <taxon>Eubacteriaceae</taxon>
        <taxon>Pseudoramibacter</taxon>
    </lineage>
</organism>